<protein>
    <submittedName>
        <fullName evidence="1">Uncharacterized protein</fullName>
    </submittedName>
</protein>
<gene>
    <name evidence="1" type="ORF">Pint_12363</name>
</gene>
<dbReference type="EMBL" id="CM047743">
    <property type="protein sequence ID" value="KAJ0030915.1"/>
    <property type="molecule type" value="Genomic_DNA"/>
</dbReference>
<keyword evidence="2" id="KW-1185">Reference proteome</keyword>
<dbReference type="Proteomes" id="UP001163603">
    <property type="component" value="Chromosome 8"/>
</dbReference>
<proteinExistence type="predicted"/>
<accession>A0ACC0Y6K7</accession>
<evidence type="ECO:0000313" key="1">
    <source>
        <dbReference type="EMBL" id="KAJ0030915.1"/>
    </source>
</evidence>
<sequence length="100" mass="10941">MMATLQRSGVSYRRQGSSGIVWDTKYCLGEDGKVEMKELRPCHTVKESTTFPNTINIASPTTCPRSLSTPQPFSKVSTSRGSFLGVSWKPATALKTKSNP</sequence>
<evidence type="ECO:0000313" key="2">
    <source>
        <dbReference type="Proteomes" id="UP001163603"/>
    </source>
</evidence>
<comment type="caution">
    <text evidence="1">The sequence shown here is derived from an EMBL/GenBank/DDBJ whole genome shotgun (WGS) entry which is preliminary data.</text>
</comment>
<name>A0ACC0Y6K7_9ROSI</name>
<reference evidence="2" key="1">
    <citation type="journal article" date="2023" name="G3 (Bethesda)">
        <title>Genome assembly and association tests identify interacting loci associated with vigor, precocity, and sex in interspecific pistachio rootstocks.</title>
        <authorList>
            <person name="Palmer W."/>
            <person name="Jacygrad E."/>
            <person name="Sagayaradj S."/>
            <person name="Cavanaugh K."/>
            <person name="Han R."/>
            <person name="Bertier L."/>
            <person name="Beede B."/>
            <person name="Kafkas S."/>
            <person name="Golino D."/>
            <person name="Preece J."/>
            <person name="Michelmore R."/>
        </authorList>
    </citation>
    <scope>NUCLEOTIDE SEQUENCE [LARGE SCALE GENOMIC DNA]</scope>
</reference>
<organism evidence="1 2">
    <name type="scientific">Pistacia integerrima</name>
    <dbReference type="NCBI Taxonomy" id="434235"/>
    <lineage>
        <taxon>Eukaryota</taxon>
        <taxon>Viridiplantae</taxon>
        <taxon>Streptophyta</taxon>
        <taxon>Embryophyta</taxon>
        <taxon>Tracheophyta</taxon>
        <taxon>Spermatophyta</taxon>
        <taxon>Magnoliopsida</taxon>
        <taxon>eudicotyledons</taxon>
        <taxon>Gunneridae</taxon>
        <taxon>Pentapetalae</taxon>
        <taxon>rosids</taxon>
        <taxon>malvids</taxon>
        <taxon>Sapindales</taxon>
        <taxon>Anacardiaceae</taxon>
        <taxon>Pistacia</taxon>
    </lineage>
</organism>